<dbReference type="AlphaFoldDB" id="A0A6A0GR73"/>
<dbReference type="InterPro" id="IPR002110">
    <property type="entry name" value="Ankyrin_rpt"/>
</dbReference>
<dbReference type="PROSITE" id="PS50088">
    <property type="entry name" value="ANK_REPEAT"/>
    <property type="match status" value="1"/>
</dbReference>
<reference evidence="6" key="3">
    <citation type="submission" date="2019-06" db="EMBL/GenBank/DDBJ databases">
        <authorList>
            <person name="Poynton C."/>
            <person name="Hasenbein S."/>
            <person name="Benoit J.B."/>
            <person name="Sepulveda M.S."/>
            <person name="Poelchau M.F."/>
            <person name="Murali S.C."/>
            <person name="Chen S."/>
            <person name="Glastad K.M."/>
            <person name="Werren J.H."/>
            <person name="Vineis J.H."/>
            <person name="Bowen J.L."/>
            <person name="Friedrich M."/>
            <person name="Jones J."/>
            <person name="Robertson H.M."/>
            <person name="Feyereisen R."/>
            <person name="Mechler-Hickson A."/>
            <person name="Mathers N."/>
            <person name="Lee C.E."/>
            <person name="Colbourne J.K."/>
            <person name="Biales A."/>
            <person name="Johnston J.S."/>
            <person name="Wellborn G.A."/>
            <person name="Rosendale A.J."/>
            <person name="Cridge A.G."/>
            <person name="Munoz-Torres M.C."/>
            <person name="Bain P.A."/>
            <person name="Manny A.R."/>
            <person name="Major K.M."/>
            <person name="Lambert F.N."/>
            <person name="Vulpe C.D."/>
            <person name="Tuck P."/>
            <person name="Blalock B.J."/>
            <person name="Lin Y.-Y."/>
            <person name="Smith M.E."/>
            <person name="Ochoa-Acuna H."/>
            <person name="Chen M.-J.M."/>
            <person name="Childers C.P."/>
            <person name="Qu J."/>
            <person name="Dugan S."/>
            <person name="Lee S.L."/>
            <person name="Chao H."/>
            <person name="Dinh H."/>
            <person name="Han Y."/>
            <person name="Doddapaneni H."/>
            <person name="Worley K.C."/>
            <person name="Muzny D.M."/>
            <person name="Gibbs R.A."/>
            <person name="Richards S."/>
        </authorList>
    </citation>
    <scope>NUCLEOTIDE SEQUENCE</scope>
    <source>
        <strain evidence="6">HAZT.00-mixed</strain>
        <tissue evidence="6">Whole organism</tissue>
    </source>
</reference>
<keyword evidence="3" id="KW-0472">Membrane</keyword>
<dbReference type="SUPFAM" id="SSF48403">
    <property type="entry name" value="Ankyrin repeat"/>
    <property type="match status" value="1"/>
</dbReference>
<dbReference type="InterPro" id="IPR036770">
    <property type="entry name" value="Ankyrin_rpt-contain_sf"/>
</dbReference>
<dbReference type="InterPro" id="IPR055285">
    <property type="entry name" value="ANKRD13_C"/>
</dbReference>
<evidence type="ECO:0000256" key="2">
    <source>
        <dbReference type="ARBA" id="ARBA00022737"/>
    </source>
</evidence>
<keyword evidence="2" id="KW-0677">Repeat</keyword>
<dbReference type="Proteomes" id="UP000711488">
    <property type="component" value="Unassembled WGS sequence"/>
</dbReference>
<dbReference type="GO" id="GO:0005737">
    <property type="term" value="C:cytoplasm"/>
    <property type="evidence" value="ECO:0007669"/>
    <property type="project" value="TreeGrafter"/>
</dbReference>
<dbReference type="OrthoDB" id="1585644at2759"/>
<dbReference type="EMBL" id="JQDR03016545">
    <property type="protein sequence ID" value="KAA0185122.1"/>
    <property type="molecule type" value="Genomic_DNA"/>
</dbReference>
<dbReference type="InterPro" id="IPR021832">
    <property type="entry name" value="ANKRD13"/>
</dbReference>
<evidence type="ECO:0000313" key="6">
    <source>
        <dbReference type="EMBL" id="KAA0185122.1"/>
    </source>
</evidence>
<dbReference type="PANTHER" id="PTHR12447">
    <property type="entry name" value="ANKYRIN REPEAT DOMAIN-CONTAINING PROTEIN 13"/>
    <property type="match status" value="1"/>
</dbReference>
<dbReference type="GO" id="GO:0012505">
    <property type="term" value="C:endomembrane system"/>
    <property type="evidence" value="ECO:0007669"/>
    <property type="project" value="UniProtKB-SubCell"/>
</dbReference>
<organism evidence="6">
    <name type="scientific">Hyalella azteca</name>
    <name type="common">Amphipod</name>
    <dbReference type="NCBI Taxonomy" id="294128"/>
    <lineage>
        <taxon>Eukaryota</taxon>
        <taxon>Metazoa</taxon>
        <taxon>Ecdysozoa</taxon>
        <taxon>Arthropoda</taxon>
        <taxon>Crustacea</taxon>
        <taxon>Multicrustacea</taxon>
        <taxon>Malacostraca</taxon>
        <taxon>Eumalacostraca</taxon>
        <taxon>Peracarida</taxon>
        <taxon>Amphipoda</taxon>
        <taxon>Senticaudata</taxon>
        <taxon>Talitrida</taxon>
        <taxon>Talitroidea</taxon>
        <taxon>Hyalellidae</taxon>
        <taxon>Hyalella</taxon>
    </lineage>
</organism>
<evidence type="ECO:0000256" key="1">
    <source>
        <dbReference type="ARBA" id="ARBA00004308"/>
    </source>
</evidence>
<sequence>MKRSNDLELRDTRGRTPLLLAITLGHLESTRVLLAAGCSTQAETSDGWNVVQEAVSCGDPELLSLILTACDAERHSTRALGIPHLLHKLAQAPDFYVEMKWEFTSWVPLVSRMCPSDTYRVFKQGSSVRIDTTLLGFQDSQWQRGSRSYIFRGQGDDAIMYEVDHDKKIVYVEKMENGGGDGSSPPSESLITYRLTTPNVSTTIDTDKISFERDKSGFWGWRADKMETINGHDCKAVLWLAEEYPLRLQEQVMPIVDLMALSSTHFAKLQHFIQMQLPSGFPVKIEIPLFHVLTARITFGNIFGLDSGVEGVTSIAEPDRLACVLDQDIFQAPPHYRLIGGLPLLHQDLL</sequence>
<dbReference type="Gene3D" id="1.25.40.20">
    <property type="entry name" value="Ankyrin repeat-containing domain"/>
    <property type="match status" value="1"/>
</dbReference>
<accession>A0A6A0GR73</accession>
<name>A0A6A0GR73_HYAAZ</name>
<evidence type="ECO:0000256" key="3">
    <source>
        <dbReference type="ARBA" id="ARBA00023136"/>
    </source>
</evidence>
<proteinExistence type="predicted"/>
<dbReference type="Pfam" id="PF11904">
    <property type="entry name" value="ANKRD13_C"/>
    <property type="match status" value="1"/>
</dbReference>
<comment type="subcellular location">
    <subcellularLocation>
        <location evidence="1">Endomembrane system</location>
    </subcellularLocation>
</comment>
<dbReference type="PANTHER" id="PTHR12447:SF31">
    <property type="entry name" value="LD31969P"/>
    <property type="match status" value="1"/>
</dbReference>
<protein>
    <recommendedName>
        <fullName evidence="5">Ankyrin repeat domain-containing protein</fullName>
    </recommendedName>
</protein>
<evidence type="ECO:0000259" key="5">
    <source>
        <dbReference type="Pfam" id="PF11904"/>
    </source>
</evidence>
<evidence type="ECO:0000256" key="4">
    <source>
        <dbReference type="PROSITE-ProRule" id="PRU00023"/>
    </source>
</evidence>
<reference evidence="6" key="1">
    <citation type="submission" date="2014-08" db="EMBL/GenBank/DDBJ databases">
        <authorList>
            <person name="Murali S."/>
            <person name="Richards S."/>
            <person name="Bandaranaike D."/>
            <person name="Bellair M."/>
            <person name="Blankenburg K."/>
            <person name="Chao H."/>
            <person name="Dinh H."/>
            <person name="Doddapaneni H."/>
            <person name="Dugan-Rocha S."/>
            <person name="Elkadiri S."/>
            <person name="Gnanaolivu R."/>
            <person name="Hughes D."/>
            <person name="Lee S."/>
            <person name="Li M."/>
            <person name="Ming W."/>
            <person name="Munidasa M."/>
            <person name="Muniz J."/>
            <person name="Nguyen L."/>
            <person name="Osuji N."/>
            <person name="Pu L.-L."/>
            <person name="Puazo M."/>
            <person name="Skinner E."/>
            <person name="Qu C."/>
            <person name="Quiroz J."/>
            <person name="Raj R."/>
            <person name="Weissenberger G."/>
            <person name="Xin Y."/>
            <person name="Zou X."/>
            <person name="Han Y."/>
            <person name="Worley K."/>
            <person name="Muzny D."/>
            <person name="Gibbs R."/>
        </authorList>
    </citation>
    <scope>NUCLEOTIDE SEQUENCE</scope>
    <source>
        <strain evidence="6">HAZT.00-mixed</strain>
        <tissue evidence="6">Whole organism</tissue>
    </source>
</reference>
<feature type="repeat" description="ANK" evidence="4">
    <location>
        <begin position="13"/>
        <end position="45"/>
    </location>
</feature>
<comment type="caution">
    <text evidence="6">The sequence shown here is derived from an EMBL/GenBank/DDBJ whole genome shotgun (WGS) entry which is preliminary data.</text>
</comment>
<dbReference type="PROSITE" id="PS50297">
    <property type="entry name" value="ANK_REP_REGION"/>
    <property type="match status" value="1"/>
</dbReference>
<keyword evidence="4" id="KW-0040">ANK repeat</keyword>
<dbReference type="Pfam" id="PF12796">
    <property type="entry name" value="Ank_2"/>
    <property type="match status" value="1"/>
</dbReference>
<reference evidence="6" key="2">
    <citation type="journal article" date="2018" name="Environ. Sci. Technol.">
        <title>The Toxicogenome of Hyalella azteca: A Model for Sediment Ecotoxicology and Evolutionary Toxicology.</title>
        <authorList>
            <person name="Poynton H.C."/>
            <person name="Hasenbein S."/>
            <person name="Benoit J.B."/>
            <person name="Sepulveda M.S."/>
            <person name="Poelchau M.F."/>
            <person name="Hughes D.S.T."/>
            <person name="Murali S.C."/>
            <person name="Chen S."/>
            <person name="Glastad K.M."/>
            <person name="Goodisman M.A.D."/>
            <person name="Werren J.H."/>
            <person name="Vineis J.H."/>
            <person name="Bowen J.L."/>
            <person name="Friedrich M."/>
            <person name="Jones J."/>
            <person name="Robertson H.M."/>
            <person name="Feyereisen R."/>
            <person name="Mechler-Hickson A."/>
            <person name="Mathers N."/>
            <person name="Lee C.E."/>
            <person name="Colbourne J.K."/>
            <person name="Biales A."/>
            <person name="Johnston J.S."/>
            <person name="Wellborn G.A."/>
            <person name="Rosendale A.J."/>
            <person name="Cridge A.G."/>
            <person name="Munoz-Torres M.C."/>
            <person name="Bain P.A."/>
            <person name="Manny A.R."/>
            <person name="Major K.M."/>
            <person name="Lambert F.N."/>
            <person name="Vulpe C.D."/>
            <person name="Tuck P."/>
            <person name="Blalock B.J."/>
            <person name="Lin Y.Y."/>
            <person name="Smith M.E."/>
            <person name="Ochoa-Acuna H."/>
            <person name="Chen M.M."/>
            <person name="Childers C.P."/>
            <person name="Qu J."/>
            <person name="Dugan S."/>
            <person name="Lee S.L."/>
            <person name="Chao H."/>
            <person name="Dinh H."/>
            <person name="Han Y."/>
            <person name="Doddapaneni H."/>
            <person name="Worley K.C."/>
            <person name="Muzny D.M."/>
            <person name="Gibbs R.A."/>
            <person name="Richards S."/>
        </authorList>
    </citation>
    <scope>NUCLEOTIDE SEQUENCE</scope>
    <source>
        <strain evidence="6">HAZT.00-mixed</strain>
        <tissue evidence="6">Whole organism</tissue>
    </source>
</reference>
<gene>
    <name evidence="6" type="ORF">HAZT_HAZT001768</name>
</gene>
<feature type="domain" description="Ankyrin repeat" evidence="5">
    <location>
        <begin position="235"/>
        <end position="337"/>
    </location>
</feature>